<dbReference type="InterPro" id="IPR001611">
    <property type="entry name" value="Leu-rich_rpt"/>
</dbReference>
<feature type="region of interest" description="Disordered" evidence="1">
    <location>
        <begin position="1001"/>
        <end position="1171"/>
    </location>
</feature>
<protein>
    <recommendedName>
        <fullName evidence="2">CARMIL pleckstrin homology domain-containing protein</fullName>
    </recommendedName>
</protein>
<comment type="caution">
    <text evidence="3">The sequence shown here is derived from an EMBL/GenBank/DDBJ whole genome shotgun (WGS) entry which is preliminary data.</text>
</comment>
<feature type="compositionally biased region" description="Polar residues" evidence="1">
    <location>
        <begin position="1261"/>
        <end position="1278"/>
    </location>
</feature>
<dbReference type="GO" id="GO:0005886">
    <property type="term" value="C:plasma membrane"/>
    <property type="evidence" value="ECO:0007669"/>
    <property type="project" value="TreeGrafter"/>
</dbReference>
<dbReference type="GO" id="GO:0034315">
    <property type="term" value="P:regulation of Arp2/3 complex-mediated actin nucleation"/>
    <property type="evidence" value="ECO:0007669"/>
    <property type="project" value="TreeGrafter"/>
</dbReference>
<dbReference type="Proteomes" id="UP000516260">
    <property type="component" value="Chromosome 12"/>
</dbReference>
<dbReference type="InterPro" id="IPR032675">
    <property type="entry name" value="LRR_dom_sf"/>
</dbReference>
<dbReference type="InterPro" id="IPR011993">
    <property type="entry name" value="PH-like_dom_sf"/>
</dbReference>
<dbReference type="InterPro" id="IPR041245">
    <property type="entry name" value="CARMIL_PH"/>
</dbReference>
<dbReference type="PANTHER" id="PTHR24112:SF32">
    <property type="entry name" value="CAPPING PROTEIN, ARP2_3 AND MYOSIN-I LINKER PROTEIN 2"/>
    <property type="match status" value="1"/>
</dbReference>
<dbReference type="GO" id="GO:0016477">
    <property type="term" value="P:cell migration"/>
    <property type="evidence" value="ECO:0007669"/>
    <property type="project" value="TreeGrafter"/>
</dbReference>
<feature type="compositionally biased region" description="Basic and acidic residues" evidence="1">
    <location>
        <begin position="1218"/>
        <end position="1238"/>
    </location>
</feature>
<reference evidence="3 4" key="1">
    <citation type="submission" date="2019-04" db="EMBL/GenBank/DDBJ databases">
        <title>The sequence and de novo assembly of Takifugu bimaculatus genome using PacBio and Hi-C technologies.</title>
        <authorList>
            <person name="Xu P."/>
            <person name="Liu B."/>
            <person name="Zhou Z."/>
        </authorList>
    </citation>
    <scope>NUCLEOTIDE SEQUENCE [LARGE SCALE GENOMIC DNA]</scope>
    <source>
        <strain evidence="3">TB-2018</strain>
        <tissue evidence="3">Muscle</tissue>
    </source>
</reference>
<feature type="compositionally biased region" description="Low complexity" evidence="1">
    <location>
        <begin position="1042"/>
        <end position="1051"/>
    </location>
</feature>
<name>A0A4Z2CA59_9TELE</name>
<feature type="compositionally biased region" description="Basic and acidic residues" evidence="1">
    <location>
        <begin position="1363"/>
        <end position="1384"/>
    </location>
</feature>
<feature type="region of interest" description="Disordered" evidence="1">
    <location>
        <begin position="1218"/>
        <end position="1318"/>
    </location>
</feature>
<dbReference type="PANTHER" id="PTHR24112">
    <property type="entry name" value="LEUCINE-RICH REPEAT, ISOFORM F-RELATED"/>
    <property type="match status" value="1"/>
</dbReference>
<dbReference type="SUPFAM" id="SSF52047">
    <property type="entry name" value="RNI-like"/>
    <property type="match status" value="2"/>
</dbReference>
<feature type="compositionally biased region" description="Basic and acidic residues" evidence="1">
    <location>
        <begin position="1406"/>
        <end position="1426"/>
    </location>
</feature>
<sequence>MNSKIKGHISELLKPHRVCLVTPVLLGSPAHTCHRFLVLSLWRGYLVTSNLPVKVEMTFSYLDICSIGIPSITQVVLETDRQTLSFSVTQVEDLEAVVLHMTTSVRRIFPDSCPGKLLKVSSLDLQQRLLSQDGAIEEQLRNQHTSCGGYSQMYAALCDFNEMFLREEVQWEVDNIYSLDEQRRFNLLDFRHLEDRDLALAVAALSFNQWFRKLYSKEYKLSADVQEQLILLLSRSVSLQEFVLESCGLKPDFPIKMAAALQENPSSTLRSIDLSGNVMEDKGIIALSQELVNLPEGLKHLSLSRVSMTGRGLAAVSQTLLSSKLFSTSLTHLDLSGNPGCLATQEATFLFRFLSTNNSVSFLDLSDTCCPLDTVFVSLSAGCCNKLKHLNLSRNPFSHRKACTGTRSIQEFFSRSRQLKYVCLSETRLPPVALRLLLQGLATNRFLFGLELDLSSCELRSPGAQVIQEHISEATALRSLNISDNGFEDDVVTLILSIGRCRALRQLSLGRNFALKSRNLADALHRIAQLIQDEECPLQSLSLRDSKLKTDVSILLKALAAPAVLTHVDITGNNAGDTGARLLARALRSNTRLRSLSLDRNNVTVKGFQDLANALERNFTLQRVLLPLNDVTKSFHKDPKETQEALDRIQQYLDRNNRRHIDQVEPQQLQQPEKLQRHAYQQLEDKLRHLSKCDIEEADVIEAREALNNVMESIKLVPHLYEAGCQGPDGDVVISTLSDTATKLNKDFNRSIQELADDLQTCAEESCPRLLQQASVCEYLTECVSQCCRQAHEFIRHTLLKDAGQKISSMLGDLKQTLKMSVAENMAELLLQHVAQTCHQKRQSFTMEENSDPTLMNNLPEFLPVDNFPTDDYSPTFRRSKPRIPPSVTTVNPDQPIRRGGDAGGGQQQLGRPSLSLATPLPVRASSPSPSISPPLSPQGRRRRGEVLVVDAAAATSKARAASTPPPPPAAPAAPLLYSPPSRAVEEEAAHHGGVRTQQALIFGCGSGPGPLLRSTSPMEPLPTQGQALRHFTASRPRPRRTQTPLPSSRPQEPDSKVDVRTVHASSRLEQPRLKEFQNTNLRKGRWEESNPAQATPSEPSPTPSDLTLISSLSDISSSDMVPVTSPSIPSTDTSTKAPHTSSSPNPTPVITITTTTTTTTTTTPPTKNIKKKFGDFFAFKRARGSRAPKSGTVDGGEGVKVKRPSIVDLIRPLREAKERERDREREREKGTWAKSVEDANISTDATTTEGSEATSRPLASDTTGTTAPANMLTTTMQPIEATPSYATRASKQEEKSLFISPTQSDRPAVDSTESDRWREETLMKERQAGFFSEERRVKMTKRLLREGKSQSLILLSGSDPEDTGHMDSKKRSSEGAGSFEHRLNTVILHKGGVDQSAPAGTRKTQRTEEELRKTSSEGARLDRPEPPLTHVKPRTMSTSSGEADALLRTQIKPVIPKRPAGLLPPQKVGGAAVHAFSSPPSISSAERVQLRPHARTAENGHQESSAGVARAGSPGKERFPQAPVPRRSPCKPSRCEKSQSTGDAGSLPKSCHLMKPLPQRRVVSVHEDTLAMTEELKAVLRRSPVHLQVSGVDQLTCSQVPSSSQEHQPAGDRGNAEELEYVLQAELMAEGGSLSGTRGSGDSRHVHPGEEECSSSRWFSSKAQRLAPAVLDPTLEKKPHSQTIAKMVAPTPGPEKTSSRVPESQEPPEAIQADHVHRTVASKPDVRDSTQEGTETGSKGHKTKSEAAVLPV</sequence>
<feature type="compositionally biased region" description="Low complexity" evidence="1">
    <location>
        <begin position="1104"/>
        <end position="1168"/>
    </location>
</feature>
<feature type="compositionally biased region" description="Basic and acidic residues" evidence="1">
    <location>
        <begin position="1642"/>
        <end position="1651"/>
    </location>
</feature>
<evidence type="ECO:0000313" key="4">
    <source>
        <dbReference type="Proteomes" id="UP000516260"/>
    </source>
</evidence>
<organism evidence="3 4">
    <name type="scientific">Takifugu bimaculatus</name>
    <dbReference type="NCBI Taxonomy" id="433685"/>
    <lineage>
        <taxon>Eukaryota</taxon>
        <taxon>Metazoa</taxon>
        <taxon>Chordata</taxon>
        <taxon>Craniata</taxon>
        <taxon>Vertebrata</taxon>
        <taxon>Euteleostomi</taxon>
        <taxon>Actinopterygii</taxon>
        <taxon>Neopterygii</taxon>
        <taxon>Teleostei</taxon>
        <taxon>Neoteleostei</taxon>
        <taxon>Acanthomorphata</taxon>
        <taxon>Eupercaria</taxon>
        <taxon>Tetraodontiformes</taxon>
        <taxon>Tetradontoidea</taxon>
        <taxon>Tetraodontidae</taxon>
        <taxon>Takifugu</taxon>
    </lineage>
</organism>
<dbReference type="SMART" id="SM00368">
    <property type="entry name" value="LRR_RI"/>
    <property type="match status" value="6"/>
</dbReference>
<feature type="compositionally biased region" description="Polar residues" evidence="1">
    <location>
        <begin position="1241"/>
        <end position="1255"/>
    </location>
</feature>
<dbReference type="Pfam" id="PF13516">
    <property type="entry name" value="LRR_6"/>
    <property type="match status" value="2"/>
</dbReference>
<feature type="compositionally biased region" description="Polar residues" evidence="1">
    <location>
        <begin position="845"/>
        <end position="857"/>
    </location>
</feature>
<evidence type="ECO:0000313" key="3">
    <source>
        <dbReference type="EMBL" id="TNN01070.1"/>
    </source>
</evidence>
<dbReference type="Pfam" id="PF17888">
    <property type="entry name" value="Carm_PH"/>
    <property type="match status" value="1"/>
</dbReference>
<feature type="domain" description="CARMIL pleckstrin homology" evidence="2">
    <location>
        <begin position="34"/>
        <end position="110"/>
    </location>
</feature>
<dbReference type="Gene3D" id="3.80.10.10">
    <property type="entry name" value="Ribonuclease Inhibitor"/>
    <property type="match status" value="1"/>
</dbReference>
<gene>
    <name evidence="3" type="ORF">fugu_012316</name>
</gene>
<evidence type="ECO:0000256" key="1">
    <source>
        <dbReference type="SAM" id="MobiDB-lite"/>
    </source>
</evidence>
<keyword evidence="4" id="KW-1185">Reference proteome</keyword>
<dbReference type="Gene3D" id="6.10.140.1850">
    <property type="match status" value="1"/>
</dbReference>
<feature type="region of interest" description="Disordered" evidence="1">
    <location>
        <begin position="956"/>
        <end position="978"/>
    </location>
</feature>
<feature type="compositionally biased region" description="Basic and acidic residues" evidence="1">
    <location>
        <begin position="1052"/>
        <end position="1062"/>
    </location>
</feature>
<feature type="region of interest" description="Disordered" evidence="1">
    <location>
        <begin position="1344"/>
        <end position="1554"/>
    </location>
</feature>
<dbReference type="InterPro" id="IPR051279">
    <property type="entry name" value="PP1-Reg/Actin-Interact_Protein"/>
</dbReference>
<evidence type="ECO:0000259" key="2">
    <source>
        <dbReference type="Pfam" id="PF17888"/>
    </source>
</evidence>
<dbReference type="GO" id="GO:0030027">
    <property type="term" value="C:lamellipodium"/>
    <property type="evidence" value="ECO:0007669"/>
    <property type="project" value="TreeGrafter"/>
</dbReference>
<feature type="region of interest" description="Disordered" evidence="1">
    <location>
        <begin position="845"/>
        <end position="944"/>
    </location>
</feature>
<dbReference type="Gene3D" id="2.30.29.30">
    <property type="entry name" value="Pleckstrin-homology domain (PH domain)/Phosphotyrosine-binding domain (PTB)"/>
    <property type="match status" value="1"/>
</dbReference>
<accession>A0A4Z2CA59</accession>
<feature type="region of interest" description="Disordered" evidence="1">
    <location>
        <begin position="1631"/>
        <end position="1753"/>
    </location>
</feature>
<dbReference type="EMBL" id="SWLE01000004">
    <property type="protein sequence ID" value="TNN01070.1"/>
    <property type="molecule type" value="Genomic_DNA"/>
</dbReference>
<proteinExistence type="predicted"/>